<keyword evidence="1" id="KW-1133">Transmembrane helix</keyword>
<feature type="transmembrane region" description="Helical" evidence="1">
    <location>
        <begin position="486"/>
        <end position="503"/>
    </location>
</feature>
<dbReference type="OrthoDB" id="4922321at2"/>
<dbReference type="InterPro" id="IPR046264">
    <property type="entry name" value="DUF6297"/>
</dbReference>
<keyword evidence="1" id="KW-0472">Membrane</keyword>
<feature type="transmembrane region" description="Helical" evidence="1">
    <location>
        <begin position="87"/>
        <end position="105"/>
    </location>
</feature>
<feature type="transmembrane region" description="Helical" evidence="1">
    <location>
        <begin position="456"/>
        <end position="480"/>
    </location>
</feature>
<dbReference type="Pfam" id="PF19814">
    <property type="entry name" value="DUF6297"/>
    <property type="match status" value="1"/>
</dbReference>
<dbReference type="RefSeq" id="WP_109227790.1">
    <property type="nucleotide sequence ID" value="NZ_PYHR01000002.1"/>
</dbReference>
<protein>
    <submittedName>
        <fullName evidence="2">Uncharacterized protein</fullName>
    </submittedName>
</protein>
<dbReference type="AlphaFoldDB" id="A0A2U1ZQZ1"/>
<dbReference type="EMBL" id="PYHR01000002">
    <property type="protein sequence ID" value="PWD49407.1"/>
    <property type="molecule type" value="Genomic_DNA"/>
</dbReference>
<feature type="transmembrane region" description="Helical" evidence="1">
    <location>
        <begin position="228"/>
        <end position="247"/>
    </location>
</feature>
<feature type="transmembrane region" description="Helical" evidence="1">
    <location>
        <begin position="49"/>
        <end position="67"/>
    </location>
</feature>
<keyword evidence="3" id="KW-1185">Reference proteome</keyword>
<feature type="transmembrane region" description="Helical" evidence="1">
    <location>
        <begin position="135"/>
        <end position="157"/>
    </location>
</feature>
<feature type="transmembrane region" description="Helical" evidence="1">
    <location>
        <begin position="414"/>
        <end position="435"/>
    </location>
</feature>
<feature type="transmembrane region" description="Helical" evidence="1">
    <location>
        <begin position="347"/>
        <end position="366"/>
    </location>
</feature>
<accession>A0A2U1ZQZ1</accession>
<evidence type="ECO:0000256" key="1">
    <source>
        <dbReference type="SAM" id="Phobius"/>
    </source>
</evidence>
<reference evidence="2 3" key="1">
    <citation type="submission" date="2018-03" db="EMBL/GenBank/DDBJ databases">
        <title>Genome assembly of novel Miniimonas species PCH200.</title>
        <authorList>
            <person name="Thakur V."/>
            <person name="Kumar V."/>
            <person name="Singh D."/>
        </authorList>
    </citation>
    <scope>NUCLEOTIDE SEQUENCE [LARGE SCALE GENOMIC DNA]</scope>
    <source>
        <strain evidence="2 3">PCH200</strain>
    </source>
</reference>
<gene>
    <name evidence="2" type="ORF">C8046_00405</name>
</gene>
<feature type="transmembrane region" description="Helical" evidence="1">
    <location>
        <begin position="323"/>
        <end position="341"/>
    </location>
</feature>
<comment type="caution">
    <text evidence="2">The sequence shown here is derived from an EMBL/GenBank/DDBJ whole genome shotgun (WGS) entry which is preliminary data.</text>
</comment>
<sequence>MSTDARPDGVEPPRLDLAAVPSGAELRSLTRAARRGHGGAPVSQLVGDIYTYFFTFVVTVAIAISSAHVLGADFSSASGTATLDGRWLWVVASLAVLGLMLGLLARLGPIGVGGPGALWWLPTPVDRLSLLRPTAVGWVAVTAFAGALAAGGIGSLTHADAPTLLWAIPAGAGLGAALASAVALTQTVRSTRAGVRRLALAGDLIVALAVALWIGVAVAGVAAITLPAVALAVVGLALGVAVTVILLRRLEQIPGAALRDRGARTGMASSAVMTLDFRELGRVLTDPGKDQRRRISSLAWVRGAASAMVTADALLLVRAPRQLVVLVASLGLPVAVAGSGASDVLAALAFVVGVYLAANAVSVGAREAEHAPALDRVLGVSARAARLIRHVVPTVACLVWSVAAIAFLRDLDTAWIALLVIFAPAIAAASIKAAYRNPPNWGAPLVVSPMGAYPPGVVNSLATGPILAVIACLPVAVALFVGPLPILGLAQVLITGILVLVASHTKRRK</sequence>
<name>A0A2U1ZQZ1_9MICO</name>
<feature type="transmembrane region" description="Helical" evidence="1">
    <location>
        <begin position="387"/>
        <end position="408"/>
    </location>
</feature>
<proteinExistence type="predicted"/>
<feature type="transmembrane region" description="Helical" evidence="1">
    <location>
        <begin position="163"/>
        <end position="186"/>
    </location>
</feature>
<evidence type="ECO:0000313" key="3">
    <source>
        <dbReference type="Proteomes" id="UP000245166"/>
    </source>
</evidence>
<feature type="transmembrane region" description="Helical" evidence="1">
    <location>
        <begin position="198"/>
        <end position="222"/>
    </location>
</feature>
<keyword evidence="1" id="KW-0812">Transmembrane</keyword>
<organism evidence="2 3">
    <name type="scientific">Serinibacter arcticus</name>
    <dbReference type="NCBI Taxonomy" id="1655435"/>
    <lineage>
        <taxon>Bacteria</taxon>
        <taxon>Bacillati</taxon>
        <taxon>Actinomycetota</taxon>
        <taxon>Actinomycetes</taxon>
        <taxon>Micrococcales</taxon>
        <taxon>Beutenbergiaceae</taxon>
        <taxon>Serinibacter</taxon>
    </lineage>
</organism>
<dbReference type="Proteomes" id="UP000245166">
    <property type="component" value="Unassembled WGS sequence"/>
</dbReference>
<evidence type="ECO:0000313" key="2">
    <source>
        <dbReference type="EMBL" id="PWD49407.1"/>
    </source>
</evidence>